<keyword evidence="2" id="KW-1185">Reference proteome</keyword>
<accession>A0A0R1DU51</accession>
<proteinExistence type="predicted"/>
<protein>
    <submittedName>
        <fullName evidence="1">Uncharacterized protein</fullName>
    </submittedName>
</protein>
<dbReference type="EMBL" id="CM000159">
    <property type="protein sequence ID" value="KRK00704.1"/>
    <property type="molecule type" value="Genomic_DNA"/>
</dbReference>
<dbReference type="AlphaFoldDB" id="A0A0R1DU51"/>
<name>A0A0R1DU51_DROYA</name>
<evidence type="ECO:0000313" key="1">
    <source>
        <dbReference type="EMBL" id="KRK00704.1"/>
    </source>
</evidence>
<gene>
    <name evidence="1" type="primary">Dyak\GE28165</name>
    <name evidence="1" type="synonym">GE28165</name>
    <name evidence="1" type="ORF">Dyak_GE28165</name>
</gene>
<reference evidence="1 2" key="2">
    <citation type="journal article" date="2007" name="PLoS Biol.">
        <title>Principles of genome evolution in the Drosophila melanogaster species group.</title>
        <authorList>
            <person name="Ranz J.M."/>
            <person name="Maurin D."/>
            <person name="Chan Y.S."/>
            <person name="von Grotthuss M."/>
            <person name="Hillier L.W."/>
            <person name="Roote J."/>
            <person name="Ashburner M."/>
            <person name="Bergman C.M."/>
        </authorList>
    </citation>
    <scope>NUCLEOTIDE SEQUENCE [LARGE SCALE GENOMIC DNA]</scope>
    <source>
        <strain evidence="2">Tai18E2 / Tucson 14021-0261.01</strain>
    </source>
</reference>
<sequence length="69" mass="7977">MDRQSDKERERERNQLPWHVDHIPGERVTPAQSSTAVEAVAATAFGGRILEFHWMLGAWHATPQRKEQK</sequence>
<dbReference type="Proteomes" id="UP000002282">
    <property type="component" value="Chromosome 3L"/>
</dbReference>
<organism evidence="1 2">
    <name type="scientific">Drosophila yakuba</name>
    <name type="common">Fruit fly</name>
    <dbReference type="NCBI Taxonomy" id="7245"/>
    <lineage>
        <taxon>Eukaryota</taxon>
        <taxon>Metazoa</taxon>
        <taxon>Ecdysozoa</taxon>
        <taxon>Arthropoda</taxon>
        <taxon>Hexapoda</taxon>
        <taxon>Insecta</taxon>
        <taxon>Pterygota</taxon>
        <taxon>Neoptera</taxon>
        <taxon>Endopterygota</taxon>
        <taxon>Diptera</taxon>
        <taxon>Brachycera</taxon>
        <taxon>Muscomorpha</taxon>
        <taxon>Ephydroidea</taxon>
        <taxon>Drosophilidae</taxon>
        <taxon>Drosophila</taxon>
        <taxon>Sophophora</taxon>
    </lineage>
</organism>
<dbReference type="KEGG" id="dya:Dyak_GE28165"/>
<evidence type="ECO:0000313" key="2">
    <source>
        <dbReference type="Proteomes" id="UP000002282"/>
    </source>
</evidence>
<feature type="non-terminal residue" evidence="1">
    <location>
        <position position="1"/>
    </location>
</feature>
<reference evidence="1 2" key="1">
    <citation type="journal article" date="2007" name="Nature">
        <title>Evolution of genes and genomes on the Drosophila phylogeny.</title>
        <authorList>
            <consortium name="Drosophila 12 Genomes Consortium"/>
            <person name="Clark A.G."/>
            <person name="Eisen M.B."/>
            <person name="Smith D.R."/>
            <person name="Bergman C.M."/>
            <person name="Oliver B."/>
            <person name="Markow T.A."/>
            <person name="Kaufman T.C."/>
            <person name="Kellis M."/>
            <person name="Gelbart W."/>
            <person name="Iyer V.N."/>
            <person name="Pollard D.A."/>
            <person name="Sackton T.B."/>
            <person name="Larracuente A.M."/>
            <person name="Singh N.D."/>
            <person name="Abad J.P."/>
            <person name="Abt D.N."/>
            <person name="Adryan B."/>
            <person name="Aguade M."/>
            <person name="Akashi H."/>
            <person name="Anderson W.W."/>
            <person name="Aquadro C.F."/>
            <person name="Ardell D.H."/>
            <person name="Arguello R."/>
            <person name="Artieri C.G."/>
            <person name="Barbash D.A."/>
            <person name="Barker D."/>
            <person name="Barsanti P."/>
            <person name="Batterham P."/>
            <person name="Batzoglou S."/>
            <person name="Begun D."/>
            <person name="Bhutkar A."/>
            <person name="Blanco E."/>
            <person name="Bosak S.A."/>
            <person name="Bradley R.K."/>
            <person name="Brand A.D."/>
            <person name="Brent M.R."/>
            <person name="Brooks A.N."/>
            <person name="Brown R.H."/>
            <person name="Butlin R.K."/>
            <person name="Caggese C."/>
            <person name="Calvi B.R."/>
            <person name="Bernardo de Carvalho A."/>
            <person name="Caspi A."/>
            <person name="Castrezana S."/>
            <person name="Celniker S.E."/>
            <person name="Chang J.L."/>
            <person name="Chapple C."/>
            <person name="Chatterji S."/>
            <person name="Chinwalla A."/>
            <person name="Civetta A."/>
            <person name="Clifton S.W."/>
            <person name="Comeron J.M."/>
            <person name="Costello J.C."/>
            <person name="Coyne J.A."/>
            <person name="Daub J."/>
            <person name="David R.G."/>
            <person name="Delcher A.L."/>
            <person name="Delehaunty K."/>
            <person name="Do C.B."/>
            <person name="Ebling H."/>
            <person name="Edwards K."/>
            <person name="Eickbush T."/>
            <person name="Evans J.D."/>
            <person name="Filipski A."/>
            <person name="Findeiss S."/>
            <person name="Freyhult E."/>
            <person name="Fulton L."/>
            <person name="Fulton R."/>
            <person name="Garcia A.C."/>
            <person name="Gardiner A."/>
            <person name="Garfield D.A."/>
            <person name="Garvin B.E."/>
            <person name="Gibson G."/>
            <person name="Gilbert D."/>
            <person name="Gnerre S."/>
            <person name="Godfrey J."/>
            <person name="Good R."/>
            <person name="Gotea V."/>
            <person name="Gravely B."/>
            <person name="Greenberg A.J."/>
            <person name="Griffiths-Jones S."/>
            <person name="Gross S."/>
            <person name="Guigo R."/>
            <person name="Gustafson E.A."/>
            <person name="Haerty W."/>
            <person name="Hahn M.W."/>
            <person name="Halligan D.L."/>
            <person name="Halpern A.L."/>
            <person name="Halter G.M."/>
            <person name="Han M.V."/>
            <person name="Heger A."/>
            <person name="Hillier L."/>
            <person name="Hinrichs A.S."/>
            <person name="Holmes I."/>
            <person name="Hoskins R.A."/>
            <person name="Hubisz M.J."/>
            <person name="Hultmark D."/>
            <person name="Huntley M.A."/>
            <person name="Jaffe D.B."/>
            <person name="Jagadeeshan S."/>
            <person name="Jeck W.R."/>
            <person name="Johnson J."/>
            <person name="Jones C.D."/>
            <person name="Jordan W.C."/>
            <person name="Karpen G.H."/>
            <person name="Kataoka E."/>
            <person name="Keightley P.D."/>
            <person name="Kheradpour P."/>
            <person name="Kirkness E.F."/>
            <person name="Koerich L.B."/>
            <person name="Kristiansen K."/>
            <person name="Kudrna D."/>
            <person name="Kulathinal R.J."/>
            <person name="Kumar S."/>
            <person name="Kwok R."/>
            <person name="Lander E."/>
            <person name="Langley C.H."/>
            <person name="Lapoint R."/>
            <person name="Lazzaro B.P."/>
            <person name="Lee S.J."/>
            <person name="Levesque L."/>
            <person name="Li R."/>
            <person name="Lin C.F."/>
            <person name="Lin M.F."/>
            <person name="Lindblad-Toh K."/>
            <person name="Llopart A."/>
            <person name="Long M."/>
            <person name="Low L."/>
            <person name="Lozovsky E."/>
            <person name="Lu J."/>
            <person name="Luo M."/>
            <person name="Machado C.A."/>
            <person name="Makalowski W."/>
            <person name="Marzo M."/>
            <person name="Matsuda M."/>
            <person name="Matzkin L."/>
            <person name="McAllister B."/>
            <person name="McBride C.S."/>
            <person name="McKernan B."/>
            <person name="McKernan K."/>
            <person name="Mendez-Lago M."/>
            <person name="Minx P."/>
            <person name="Mollenhauer M.U."/>
            <person name="Montooth K."/>
            <person name="Mount S.M."/>
            <person name="Mu X."/>
            <person name="Myers E."/>
            <person name="Negre B."/>
            <person name="Newfeld S."/>
            <person name="Nielsen R."/>
            <person name="Noor M.A."/>
            <person name="O'Grady P."/>
            <person name="Pachter L."/>
            <person name="Papaceit M."/>
            <person name="Parisi M.J."/>
            <person name="Parisi M."/>
            <person name="Parts L."/>
            <person name="Pedersen J.S."/>
            <person name="Pesole G."/>
            <person name="Phillippy A.M."/>
            <person name="Ponting C.P."/>
            <person name="Pop M."/>
            <person name="Porcelli D."/>
            <person name="Powell J.R."/>
            <person name="Prohaska S."/>
            <person name="Pruitt K."/>
            <person name="Puig M."/>
            <person name="Quesneville H."/>
            <person name="Ram K.R."/>
            <person name="Rand D."/>
            <person name="Rasmussen M.D."/>
            <person name="Reed L.K."/>
            <person name="Reenan R."/>
            <person name="Reily A."/>
            <person name="Remington K.A."/>
            <person name="Rieger T.T."/>
            <person name="Ritchie M.G."/>
            <person name="Robin C."/>
            <person name="Rogers Y.H."/>
            <person name="Rohde C."/>
            <person name="Rozas J."/>
            <person name="Rubenfield M.J."/>
            <person name="Ruiz A."/>
            <person name="Russo S."/>
            <person name="Salzberg S.L."/>
            <person name="Sanchez-Gracia A."/>
            <person name="Saranga D.J."/>
            <person name="Sato H."/>
            <person name="Schaeffer S.W."/>
            <person name="Schatz M.C."/>
            <person name="Schlenke T."/>
            <person name="Schwartz R."/>
            <person name="Segarra C."/>
            <person name="Singh R.S."/>
            <person name="Sirot L."/>
            <person name="Sirota M."/>
            <person name="Sisneros N.B."/>
            <person name="Smith C.D."/>
            <person name="Smith T.F."/>
            <person name="Spieth J."/>
            <person name="Stage D.E."/>
            <person name="Stark A."/>
            <person name="Stephan W."/>
            <person name="Strausberg R.L."/>
            <person name="Strempel S."/>
            <person name="Sturgill D."/>
            <person name="Sutton G."/>
            <person name="Sutton G.G."/>
            <person name="Tao W."/>
            <person name="Teichmann S."/>
            <person name="Tobari Y.N."/>
            <person name="Tomimura Y."/>
            <person name="Tsolas J.M."/>
            <person name="Valente V.L."/>
            <person name="Venter E."/>
            <person name="Venter J.C."/>
            <person name="Vicario S."/>
            <person name="Vieira F.G."/>
            <person name="Vilella A.J."/>
            <person name="Villasante A."/>
            <person name="Walenz B."/>
            <person name="Wang J."/>
            <person name="Wasserman M."/>
            <person name="Watts T."/>
            <person name="Wilson D."/>
            <person name="Wilson R.K."/>
            <person name="Wing R.A."/>
            <person name="Wolfner M.F."/>
            <person name="Wong A."/>
            <person name="Wong G.K."/>
            <person name="Wu C.I."/>
            <person name="Wu G."/>
            <person name="Yamamoto D."/>
            <person name="Yang H.P."/>
            <person name="Yang S.P."/>
            <person name="Yorke J.A."/>
            <person name="Yoshida K."/>
            <person name="Zdobnov E."/>
            <person name="Zhang P."/>
            <person name="Zhang Y."/>
            <person name="Zimin A.V."/>
            <person name="Baldwin J."/>
            <person name="Abdouelleil A."/>
            <person name="Abdulkadir J."/>
            <person name="Abebe A."/>
            <person name="Abera B."/>
            <person name="Abreu J."/>
            <person name="Acer S.C."/>
            <person name="Aftuck L."/>
            <person name="Alexander A."/>
            <person name="An P."/>
            <person name="Anderson E."/>
            <person name="Anderson S."/>
            <person name="Arachi H."/>
            <person name="Azer M."/>
            <person name="Bachantsang P."/>
            <person name="Barry A."/>
            <person name="Bayul T."/>
            <person name="Berlin A."/>
            <person name="Bessette D."/>
            <person name="Bloom T."/>
            <person name="Blye J."/>
            <person name="Boguslavskiy L."/>
            <person name="Bonnet C."/>
            <person name="Boukhgalter B."/>
            <person name="Bourzgui I."/>
            <person name="Brown A."/>
            <person name="Cahill P."/>
            <person name="Channer S."/>
            <person name="Cheshatsang Y."/>
            <person name="Chuda L."/>
            <person name="Citroen M."/>
            <person name="Collymore A."/>
            <person name="Cooke P."/>
            <person name="Costello M."/>
            <person name="D'Aco K."/>
            <person name="Daza R."/>
            <person name="De Haan G."/>
            <person name="DeGray S."/>
            <person name="DeMaso C."/>
            <person name="Dhargay N."/>
            <person name="Dooley K."/>
            <person name="Dooley E."/>
            <person name="Doricent M."/>
            <person name="Dorje P."/>
            <person name="Dorjee K."/>
            <person name="Dupes A."/>
            <person name="Elong R."/>
            <person name="Falk J."/>
            <person name="Farina A."/>
            <person name="Faro S."/>
            <person name="Ferguson D."/>
            <person name="Fisher S."/>
            <person name="Foley C.D."/>
            <person name="Franke A."/>
            <person name="Friedrich D."/>
            <person name="Gadbois L."/>
            <person name="Gearin G."/>
            <person name="Gearin C.R."/>
            <person name="Giannoukos G."/>
            <person name="Goode T."/>
            <person name="Graham J."/>
            <person name="Grandbois E."/>
            <person name="Grewal S."/>
            <person name="Gyaltsen K."/>
            <person name="Hafez N."/>
            <person name="Hagos B."/>
            <person name="Hall J."/>
            <person name="Henson C."/>
            <person name="Hollinger A."/>
            <person name="Honan T."/>
            <person name="Huard M.D."/>
            <person name="Hughes L."/>
            <person name="Hurhula B."/>
            <person name="Husby M.E."/>
            <person name="Kamat A."/>
            <person name="Kanga B."/>
            <person name="Kashin S."/>
            <person name="Khazanovich D."/>
            <person name="Kisner P."/>
            <person name="Lance K."/>
            <person name="Lara M."/>
            <person name="Lee W."/>
            <person name="Lennon N."/>
            <person name="Letendre F."/>
            <person name="LeVine R."/>
            <person name="Lipovsky A."/>
            <person name="Liu X."/>
            <person name="Liu J."/>
            <person name="Liu S."/>
            <person name="Lokyitsang T."/>
            <person name="Lokyitsang Y."/>
            <person name="Lubonja R."/>
            <person name="Lui A."/>
            <person name="MacDonald P."/>
            <person name="Magnisalis V."/>
            <person name="Maru K."/>
            <person name="Matthews C."/>
            <person name="McCusker W."/>
            <person name="McDonough S."/>
            <person name="Mehta T."/>
            <person name="Meldrim J."/>
            <person name="Meneus L."/>
            <person name="Mihai O."/>
            <person name="Mihalev A."/>
            <person name="Mihova T."/>
            <person name="Mittelman R."/>
            <person name="Mlenga V."/>
            <person name="Montmayeur A."/>
            <person name="Mulrain L."/>
            <person name="Navidi A."/>
            <person name="Naylor J."/>
            <person name="Negash T."/>
            <person name="Nguyen T."/>
            <person name="Nguyen N."/>
            <person name="Nicol R."/>
            <person name="Norbu C."/>
            <person name="Norbu N."/>
            <person name="Novod N."/>
            <person name="O'Neill B."/>
            <person name="Osman S."/>
            <person name="Markiewicz E."/>
            <person name="Oyono O.L."/>
            <person name="Patti C."/>
            <person name="Phunkhang P."/>
            <person name="Pierre F."/>
            <person name="Priest M."/>
            <person name="Raghuraman S."/>
            <person name="Rege F."/>
            <person name="Reyes R."/>
            <person name="Rise C."/>
            <person name="Rogov P."/>
            <person name="Ross K."/>
            <person name="Ryan E."/>
            <person name="Settipalli S."/>
            <person name="Shea T."/>
            <person name="Sherpa N."/>
            <person name="Shi L."/>
            <person name="Shih D."/>
            <person name="Sparrow T."/>
            <person name="Spaulding J."/>
            <person name="Stalker J."/>
            <person name="Stange-Thomann N."/>
            <person name="Stavropoulos S."/>
            <person name="Stone C."/>
            <person name="Strader C."/>
            <person name="Tesfaye S."/>
            <person name="Thomson T."/>
            <person name="Thoulutsang Y."/>
            <person name="Thoulutsang D."/>
            <person name="Topham K."/>
            <person name="Topping I."/>
            <person name="Tsamla T."/>
            <person name="Vassiliev H."/>
            <person name="Vo A."/>
            <person name="Wangchuk T."/>
            <person name="Wangdi T."/>
            <person name="Weiand M."/>
            <person name="Wilkinson J."/>
            <person name="Wilson A."/>
            <person name="Yadav S."/>
            <person name="Young G."/>
            <person name="Yu Q."/>
            <person name="Zembek L."/>
            <person name="Zhong D."/>
            <person name="Zimmer A."/>
            <person name="Zwirko Z."/>
            <person name="Jaffe D.B."/>
            <person name="Alvarez P."/>
            <person name="Brockman W."/>
            <person name="Butler J."/>
            <person name="Chin C."/>
            <person name="Gnerre S."/>
            <person name="Grabherr M."/>
            <person name="Kleber M."/>
            <person name="Mauceli E."/>
            <person name="MacCallum I."/>
        </authorList>
    </citation>
    <scope>NUCLEOTIDE SEQUENCE [LARGE SCALE GENOMIC DNA]</scope>
    <source>
        <strain evidence="2">Tai18E2 / Tucson 14021-0261.01</strain>
    </source>
</reference>